<dbReference type="SUPFAM" id="SSF47384">
    <property type="entry name" value="Homodimeric domain of signal transducing histidine kinase"/>
    <property type="match status" value="1"/>
</dbReference>
<evidence type="ECO:0000259" key="17">
    <source>
        <dbReference type="PROSITE" id="PS50109"/>
    </source>
</evidence>
<keyword evidence="9" id="KW-0808">Transferase</keyword>
<feature type="domain" description="PAC" evidence="20">
    <location>
        <begin position="357"/>
        <end position="409"/>
    </location>
</feature>
<dbReference type="CDD" id="cd00082">
    <property type="entry name" value="HisKA"/>
    <property type="match status" value="1"/>
</dbReference>
<evidence type="ECO:0000256" key="14">
    <source>
        <dbReference type="ARBA" id="ARBA00024867"/>
    </source>
</evidence>
<dbReference type="PANTHER" id="PTHR45339">
    <property type="entry name" value="HYBRID SIGNAL TRANSDUCTION HISTIDINE KINASE J"/>
    <property type="match status" value="1"/>
</dbReference>
<feature type="modified residue" description="Phosphohistidine" evidence="15">
    <location>
        <position position="854"/>
    </location>
</feature>
<dbReference type="Pfam" id="PF00512">
    <property type="entry name" value="HisKA"/>
    <property type="match status" value="1"/>
</dbReference>
<dbReference type="NCBIfam" id="TIGR00229">
    <property type="entry name" value="sensory_box"/>
    <property type="match status" value="2"/>
</dbReference>
<evidence type="ECO:0000256" key="15">
    <source>
        <dbReference type="PROSITE-ProRule" id="PRU00110"/>
    </source>
</evidence>
<keyword evidence="11" id="KW-1133">Transmembrane helix</keyword>
<dbReference type="SUPFAM" id="SSF47226">
    <property type="entry name" value="Histidine-containing phosphotransfer domain, HPT domain"/>
    <property type="match status" value="1"/>
</dbReference>
<dbReference type="PANTHER" id="PTHR45339:SF1">
    <property type="entry name" value="HYBRID SIGNAL TRANSDUCTION HISTIDINE KINASE J"/>
    <property type="match status" value="1"/>
</dbReference>
<dbReference type="SMART" id="SM00388">
    <property type="entry name" value="HisKA"/>
    <property type="match status" value="1"/>
</dbReference>
<evidence type="ECO:0000256" key="12">
    <source>
        <dbReference type="ARBA" id="ARBA00023012"/>
    </source>
</evidence>
<dbReference type="InterPro" id="IPR036097">
    <property type="entry name" value="HisK_dim/P_sf"/>
</dbReference>
<keyword evidence="8" id="KW-0547">Nucleotide-binding</keyword>
<keyword evidence="10" id="KW-0067">ATP-binding</keyword>
<dbReference type="SMART" id="SM00387">
    <property type="entry name" value="HATPase_c"/>
    <property type="match status" value="1"/>
</dbReference>
<comment type="catalytic activity">
    <reaction evidence="1">
        <text>ATP + protein L-histidine = ADP + protein N-phospho-L-histidine.</text>
        <dbReference type="EC" id="2.7.13.3"/>
    </reaction>
</comment>
<evidence type="ECO:0000259" key="21">
    <source>
        <dbReference type="PROSITE" id="PS50894"/>
    </source>
</evidence>
<dbReference type="CDD" id="cd17546">
    <property type="entry name" value="REC_hyHK_CKI1_RcsC-like"/>
    <property type="match status" value="1"/>
</dbReference>
<dbReference type="InterPro" id="IPR035965">
    <property type="entry name" value="PAS-like_dom_sf"/>
</dbReference>
<sequence length="916" mass="103700">MIENMLNSTNNRFWDITLESIGDGVIATDVEENIIFFNTAAEEISGWRKKEALGKKVYELFVLMDGKTKQTIDCPIKIVLKTGKKTGLKKDSMLVTKNGDVKYISANISQIKSNERIVLGTVMVFRDITRIRTMELNLKAEKNNFHKVFNSAPVGIVVTNENSIITKVNSAALKFLDSNWEQSIGKKFGDAFFCIESFTGGHGCNCGINCEGCEIKNGVAQAIQREKSTTNIEFSKDFVRNGQITKLWFKASITPMLEDGKRSAVIVILDITNRKRKETEIIKSRDYYLNMFESFPSMVWKKNSKGETEYVNKKYCDFTGLSKEESLKYNWVKHLHPEDQAKNEEIHINSFKNRQPYSLKYRLLDSKGNYKWFETINRPFYNTDGEFDGYIGTALDITEREESQKALQKAKIAAEAANKAKSEFLANMSHEIRTPLNGIVGMVDLTLLSDLNNEQRENLNIVKSCTGQLLTVINDILDFSKMEAGKLIIKNINFNIKALIENTIKAHSHRALNKGIELNYSFSSTIPEYIVGDPNRLQQILNNLISNAIKFTESGEVWVKVKRINQAQEFIEIQFSVEDTGIGISEENLGKIFESFSQVDGSFTRRFGGTGLGLTISKQLSETMGGNLWVESTLGSGSKFYFTLRFNQGESEILTKEPAKVDVIRKDKLYKVLLAEDDKVNQMVTARILKERGFIVDIANNGLEATGMYEKTHYDIVLMDIQMPLMDGIQATRKIREMNTKRSVPIIAMTAHALKGDRERFLSQGMDGYISKPIKVEELFDTINQCLFIKNSEEDLKDVSICVDNCGEVVIKQGEAKVYSESEILFVNELSSLVEAFSSAIMKEDLDSIEVLAHRIKIIANELGIEELKTICFKVELSSRRGNLEEAMERGSQVKHIFELYKNLIIGGKDNENFNS</sequence>
<dbReference type="CDD" id="cd16922">
    <property type="entry name" value="HATPase_EvgS-ArcB-TorS-like"/>
    <property type="match status" value="1"/>
</dbReference>
<accession>A0ABS4K7B0</accession>
<evidence type="ECO:0000256" key="11">
    <source>
        <dbReference type="ARBA" id="ARBA00022989"/>
    </source>
</evidence>
<dbReference type="PROSITE" id="PS50109">
    <property type="entry name" value="HIS_KIN"/>
    <property type="match status" value="1"/>
</dbReference>
<evidence type="ECO:0000256" key="7">
    <source>
        <dbReference type="ARBA" id="ARBA00022692"/>
    </source>
</evidence>
<gene>
    <name evidence="22" type="ORF">J2Z44_003523</name>
</gene>
<evidence type="ECO:0000256" key="10">
    <source>
        <dbReference type="ARBA" id="ARBA00022840"/>
    </source>
</evidence>
<dbReference type="InterPro" id="IPR036890">
    <property type="entry name" value="HATPase_C_sf"/>
</dbReference>
<evidence type="ECO:0000256" key="4">
    <source>
        <dbReference type="ARBA" id="ARBA00018672"/>
    </source>
</evidence>
<dbReference type="InterPro" id="IPR003594">
    <property type="entry name" value="HATPase_dom"/>
</dbReference>
<dbReference type="PROSITE" id="PS50894">
    <property type="entry name" value="HPT"/>
    <property type="match status" value="1"/>
</dbReference>
<keyword evidence="9" id="KW-0418">Kinase</keyword>
<evidence type="ECO:0000256" key="1">
    <source>
        <dbReference type="ARBA" id="ARBA00000085"/>
    </source>
</evidence>
<protein>
    <recommendedName>
        <fullName evidence="4">Stage 0 sporulation protein A homolog</fullName>
        <ecNumber evidence="3">2.7.13.3</ecNumber>
    </recommendedName>
</protein>
<dbReference type="SUPFAM" id="SSF52172">
    <property type="entry name" value="CheY-like"/>
    <property type="match status" value="1"/>
</dbReference>
<dbReference type="Gene3D" id="1.10.287.130">
    <property type="match status" value="1"/>
</dbReference>
<feature type="domain" description="PAC" evidence="20">
    <location>
        <begin position="88"/>
        <end position="140"/>
    </location>
</feature>
<proteinExistence type="predicted"/>
<evidence type="ECO:0000259" key="19">
    <source>
        <dbReference type="PROSITE" id="PS50112"/>
    </source>
</evidence>
<evidence type="ECO:0000256" key="2">
    <source>
        <dbReference type="ARBA" id="ARBA00004651"/>
    </source>
</evidence>
<feature type="domain" description="HPt" evidence="21">
    <location>
        <begin position="815"/>
        <end position="904"/>
    </location>
</feature>
<dbReference type="InterPro" id="IPR011006">
    <property type="entry name" value="CheY-like_superfamily"/>
</dbReference>
<feature type="modified residue" description="4-aspartylphosphate" evidence="16">
    <location>
        <position position="720"/>
    </location>
</feature>
<dbReference type="SMART" id="SM00086">
    <property type="entry name" value="PAC"/>
    <property type="match status" value="3"/>
</dbReference>
<evidence type="ECO:0000256" key="6">
    <source>
        <dbReference type="ARBA" id="ARBA00022553"/>
    </source>
</evidence>
<evidence type="ECO:0000256" key="5">
    <source>
        <dbReference type="ARBA" id="ARBA00022475"/>
    </source>
</evidence>
<dbReference type="InterPro" id="IPR013655">
    <property type="entry name" value="PAS_fold_3"/>
</dbReference>
<dbReference type="Proteomes" id="UP001519308">
    <property type="component" value="Unassembled WGS sequence"/>
</dbReference>
<dbReference type="PROSITE" id="PS50112">
    <property type="entry name" value="PAS"/>
    <property type="match status" value="2"/>
</dbReference>
<organism evidence="22 23">
    <name type="scientific">Clostridium punense</name>
    <dbReference type="NCBI Taxonomy" id="1054297"/>
    <lineage>
        <taxon>Bacteria</taxon>
        <taxon>Bacillati</taxon>
        <taxon>Bacillota</taxon>
        <taxon>Clostridia</taxon>
        <taxon>Eubacteriales</taxon>
        <taxon>Clostridiaceae</taxon>
        <taxon>Clostridium</taxon>
    </lineage>
</organism>
<dbReference type="Gene3D" id="1.20.120.160">
    <property type="entry name" value="HPT domain"/>
    <property type="match status" value="1"/>
</dbReference>
<dbReference type="PRINTS" id="PR00344">
    <property type="entry name" value="BCTRLSENSOR"/>
</dbReference>
<dbReference type="InterPro" id="IPR001789">
    <property type="entry name" value="Sig_transdc_resp-reg_receiver"/>
</dbReference>
<evidence type="ECO:0000259" key="18">
    <source>
        <dbReference type="PROSITE" id="PS50110"/>
    </source>
</evidence>
<dbReference type="PROSITE" id="PS50113">
    <property type="entry name" value="PAC"/>
    <property type="match status" value="2"/>
</dbReference>
<keyword evidence="6 16" id="KW-0597">Phosphoprotein</keyword>
<dbReference type="PROSITE" id="PS50110">
    <property type="entry name" value="RESPONSE_REGULATORY"/>
    <property type="match status" value="1"/>
</dbReference>
<dbReference type="InterPro" id="IPR004358">
    <property type="entry name" value="Sig_transdc_His_kin-like_C"/>
</dbReference>
<evidence type="ECO:0000256" key="9">
    <source>
        <dbReference type="ARBA" id="ARBA00022777"/>
    </source>
</evidence>
<feature type="domain" description="PAS" evidence="19">
    <location>
        <begin position="284"/>
        <end position="354"/>
    </location>
</feature>
<dbReference type="Pfam" id="PF00072">
    <property type="entry name" value="Response_reg"/>
    <property type="match status" value="1"/>
</dbReference>
<dbReference type="Pfam" id="PF08447">
    <property type="entry name" value="PAS_3"/>
    <property type="match status" value="1"/>
</dbReference>
<dbReference type="InterPro" id="IPR036641">
    <property type="entry name" value="HPT_dom_sf"/>
</dbReference>
<dbReference type="CDD" id="cd00130">
    <property type="entry name" value="PAS"/>
    <property type="match status" value="3"/>
</dbReference>
<name>A0ABS4K7B0_9CLOT</name>
<dbReference type="EC" id="2.7.13.3" evidence="3"/>
<keyword evidence="13" id="KW-0472">Membrane</keyword>
<keyword evidence="23" id="KW-1185">Reference proteome</keyword>
<dbReference type="Gene3D" id="3.40.50.2300">
    <property type="match status" value="1"/>
</dbReference>
<evidence type="ECO:0000256" key="8">
    <source>
        <dbReference type="ARBA" id="ARBA00022741"/>
    </source>
</evidence>
<evidence type="ECO:0000313" key="22">
    <source>
        <dbReference type="EMBL" id="MBP2023681.1"/>
    </source>
</evidence>
<dbReference type="Pfam" id="PF02518">
    <property type="entry name" value="HATPase_c"/>
    <property type="match status" value="1"/>
</dbReference>
<dbReference type="InterPro" id="IPR000700">
    <property type="entry name" value="PAS-assoc_C"/>
</dbReference>
<dbReference type="SMART" id="SM00091">
    <property type="entry name" value="PAS"/>
    <property type="match status" value="3"/>
</dbReference>
<comment type="subcellular location">
    <subcellularLocation>
        <location evidence="2">Cell membrane</location>
        <topology evidence="2">Multi-pass membrane protein</topology>
    </subcellularLocation>
</comment>
<reference evidence="22 23" key="1">
    <citation type="submission" date="2021-03" db="EMBL/GenBank/DDBJ databases">
        <title>Genomic Encyclopedia of Type Strains, Phase IV (KMG-IV): sequencing the most valuable type-strain genomes for metagenomic binning, comparative biology and taxonomic classification.</title>
        <authorList>
            <person name="Goeker M."/>
        </authorList>
    </citation>
    <scope>NUCLEOTIDE SEQUENCE [LARGE SCALE GENOMIC DNA]</scope>
    <source>
        <strain evidence="22 23">DSM 28650</strain>
    </source>
</reference>
<dbReference type="SMART" id="SM00448">
    <property type="entry name" value="REC"/>
    <property type="match status" value="1"/>
</dbReference>
<keyword evidence="5" id="KW-1003">Cell membrane</keyword>
<dbReference type="EMBL" id="JAGGLL010000035">
    <property type="protein sequence ID" value="MBP2023681.1"/>
    <property type="molecule type" value="Genomic_DNA"/>
</dbReference>
<evidence type="ECO:0000256" key="3">
    <source>
        <dbReference type="ARBA" id="ARBA00012438"/>
    </source>
</evidence>
<dbReference type="InterPro" id="IPR000014">
    <property type="entry name" value="PAS"/>
</dbReference>
<feature type="domain" description="Histidine kinase" evidence="17">
    <location>
        <begin position="427"/>
        <end position="648"/>
    </location>
</feature>
<dbReference type="Gene3D" id="3.30.565.10">
    <property type="entry name" value="Histidine kinase-like ATPase, C-terminal domain"/>
    <property type="match status" value="1"/>
</dbReference>
<dbReference type="RefSeq" id="WP_021284304.1">
    <property type="nucleotide sequence ID" value="NZ_JAGGLL010000035.1"/>
</dbReference>
<dbReference type="InterPro" id="IPR008207">
    <property type="entry name" value="Sig_transdc_His_kin_Hpt_dom"/>
</dbReference>
<feature type="domain" description="Response regulatory" evidence="18">
    <location>
        <begin position="671"/>
        <end position="787"/>
    </location>
</feature>
<keyword evidence="12" id="KW-0902">Two-component regulatory system</keyword>
<dbReference type="InterPro" id="IPR001610">
    <property type="entry name" value="PAC"/>
</dbReference>
<dbReference type="Gene3D" id="3.30.450.20">
    <property type="entry name" value="PAS domain"/>
    <property type="match status" value="3"/>
</dbReference>
<dbReference type="Pfam" id="PF13426">
    <property type="entry name" value="PAS_9"/>
    <property type="match status" value="2"/>
</dbReference>
<dbReference type="InterPro" id="IPR003661">
    <property type="entry name" value="HisK_dim/P_dom"/>
</dbReference>
<evidence type="ECO:0000256" key="13">
    <source>
        <dbReference type="ARBA" id="ARBA00023136"/>
    </source>
</evidence>
<dbReference type="SUPFAM" id="SSF55785">
    <property type="entry name" value="PYP-like sensor domain (PAS domain)"/>
    <property type="match status" value="3"/>
</dbReference>
<dbReference type="InterPro" id="IPR005467">
    <property type="entry name" value="His_kinase_dom"/>
</dbReference>
<feature type="domain" description="PAS" evidence="19">
    <location>
        <begin position="10"/>
        <end position="83"/>
    </location>
</feature>
<keyword evidence="7" id="KW-0812">Transmembrane</keyword>
<dbReference type="SUPFAM" id="SSF55874">
    <property type="entry name" value="ATPase domain of HSP90 chaperone/DNA topoisomerase II/histidine kinase"/>
    <property type="match status" value="1"/>
</dbReference>
<comment type="function">
    <text evidence="14">May play the central regulatory role in sporulation. It may be an element of the effector pathway responsible for the activation of sporulation genes in response to nutritional stress. Spo0A may act in concert with spo0H (a sigma factor) to control the expression of some genes that are critical to the sporulation process.</text>
</comment>
<evidence type="ECO:0000259" key="20">
    <source>
        <dbReference type="PROSITE" id="PS50113"/>
    </source>
</evidence>
<comment type="caution">
    <text evidence="22">The sequence shown here is derived from an EMBL/GenBank/DDBJ whole genome shotgun (WGS) entry which is preliminary data.</text>
</comment>
<evidence type="ECO:0000313" key="23">
    <source>
        <dbReference type="Proteomes" id="UP001519308"/>
    </source>
</evidence>
<evidence type="ECO:0000256" key="16">
    <source>
        <dbReference type="PROSITE-ProRule" id="PRU00169"/>
    </source>
</evidence>